<protein>
    <submittedName>
        <fullName evidence="2">Uncharacterized protein</fullName>
    </submittedName>
</protein>
<gene>
    <name evidence="2" type="ORF">N790_01455</name>
</gene>
<sequence length="177" mass="19633">MDNRLSRSTLPLLFVCFLAGCATGQGSTQVAAEATAPAQSRDKFGDPAQYEVRDLPVTVQDLQTLERAAALLGSESAWNRNDDRQCADDEAMEKRSLFCALQRASADVYGSHDPYKIADHRRVALQEVRFAVEEATRGRELNHRLMDFNNLPDTTLADIKHVLAQATTRVRARLSAN</sequence>
<dbReference type="InterPro" id="IPR045677">
    <property type="entry name" value="DUF6197"/>
</dbReference>
<keyword evidence="3" id="KW-1185">Reference proteome</keyword>
<feature type="chain" id="PRO_5001871413" evidence="1">
    <location>
        <begin position="25"/>
        <end position="177"/>
    </location>
</feature>
<accession>A0A091BAK3</accession>
<dbReference type="Proteomes" id="UP000029392">
    <property type="component" value="Unassembled WGS sequence"/>
</dbReference>
<dbReference type="Pfam" id="PF19698">
    <property type="entry name" value="DUF6197"/>
    <property type="match status" value="1"/>
</dbReference>
<dbReference type="OrthoDB" id="6064720at2"/>
<keyword evidence="1" id="KW-0732">Signal</keyword>
<evidence type="ECO:0000256" key="1">
    <source>
        <dbReference type="SAM" id="SignalP"/>
    </source>
</evidence>
<dbReference type="PROSITE" id="PS51257">
    <property type="entry name" value="PROKAR_LIPOPROTEIN"/>
    <property type="match status" value="1"/>
</dbReference>
<dbReference type="EMBL" id="AVCH01000150">
    <property type="protein sequence ID" value="KFN48512.1"/>
    <property type="molecule type" value="Genomic_DNA"/>
</dbReference>
<proteinExistence type="predicted"/>
<reference evidence="2 3" key="1">
    <citation type="submission" date="2013-09" db="EMBL/GenBank/DDBJ databases">
        <title>Genome sequencing of Arenimonas malthae.</title>
        <authorList>
            <person name="Chen F."/>
            <person name="Wang G."/>
        </authorList>
    </citation>
    <scope>NUCLEOTIDE SEQUENCE [LARGE SCALE GENOMIC DNA]</scope>
    <source>
        <strain evidence="2 3">CC-JY-1</strain>
    </source>
</reference>
<dbReference type="eggNOG" id="ENOG5033C7Z">
    <property type="taxonomic scope" value="Bacteria"/>
</dbReference>
<feature type="signal peptide" evidence="1">
    <location>
        <begin position="1"/>
        <end position="24"/>
    </location>
</feature>
<dbReference type="RefSeq" id="WP_043802526.1">
    <property type="nucleotide sequence ID" value="NZ_AVCH01000150.1"/>
</dbReference>
<comment type="caution">
    <text evidence="2">The sequence shown here is derived from an EMBL/GenBank/DDBJ whole genome shotgun (WGS) entry which is preliminary data.</text>
</comment>
<evidence type="ECO:0000313" key="2">
    <source>
        <dbReference type="EMBL" id="KFN48512.1"/>
    </source>
</evidence>
<dbReference type="PATRIC" id="fig|1384054.3.peg.1268"/>
<name>A0A091BAK3_9GAMM</name>
<dbReference type="AlphaFoldDB" id="A0A091BAK3"/>
<organism evidence="2 3">
    <name type="scientific">Arenimonas malthae CC-JY-1</name>
    <dbReference type="NCBI Taxonomy" id="1384054"/>
    <lineage>
        <taxon>Bacteria</taxon>
        <taxon>Pseudomonadati</taxon>
        <taxon>Pseudomonadota</taxon>
        <taxon>Gammaproteobacteria</taxon>
        <taxon>Lysobacterales</taxon>
        <taxon>Lysobacteraceae</taxon>
        <taxon>Arenimonas</taxon>
    </lineage>
</organism>
<evidence type="ECO:0000313" key="3">
    <source>
        <dbReference type="Proteomes" id="UP000029392"/>
    </source>
</evidence>